<sequence length="86" mass="10115">MNQYESEFDRENRKITDLNNNGIDDSLELRARGNWQETKGKIRQAYGNLTDDDMEYAEGKQEEWFGKLSKKLGRTVDDVKNWIANL</sequence>
<organism evidence="3 4">
    <name type="scientific">Rhodocytophaga rosea</name>
    <dbReference type="NCBI Taxonomy" id="2704465"/>
    <lineage>
        <taxon>Bacteria</taxon>
        <taxon>Pseudomonadati</taxon>
        <taxon>Bacteroidota</taxon>
        <taxon>Cytophagia</taxon>
        <taxon>Cytophagales</taxon>
        <taxon>Rhodocytophagaceae</taxon>
        <taxon>Rhodocytophaga</taxon>
    </lineage>
</organism>
<evidence type="ECO:0000256" key="1">
    <source>
        <dbReference type="ARBA" id="ARBA00009129"/>
    </source>
</evidence>
<evidence type="ECO:0000313" key="3">
    <source>
        <dbReference type="EMBL" id="QHT66295.1"/>
    </source>
</evidence>
<reference evidence="3 4" key="1">
    <citation type="submission" date="2020-01" db="EMBL/GenBank/DDBJ databases">
        <authorList>
            <person name="Kim M.K."/>
        </authorList>
    </citation>
    <scope>NUCLEOTIDE SEQUENCE [LARGE SCALE GENOMIC DNA]</scope>
    <source>
        <strain evidence="3 4">172606-1</strain>
    </source>
</reference>
<dbReference type="Gene3D" id="1.10.1470.10">
    <property type="entry name" value="YjbJ"/>
    <property type="match status" value="1"/>
</dbReference>
<feature type="domain" description="CsbD-like" evidence="2">
    <location>
        <begin position="30"/>
        <end position="80"/>
    </location>
</feature>
<comment type="similarity">
    <text evidence="1">Belongs to the UPF0337 (CsbD) family.</text>
</comment>
<dbReference type="KEGG" id="rhoz:GXP67_06295"/>
<evidence type="ECO:0000259" key="2">
    <source>
        <dbReference type="Pfam" id="PF05532"/>
    </source>
</evidence>
<dbReference type="Proteomes" id="UP000480178">
    <property type="component" value="Chromosome"/>
</dbReference>
<dbReference type="InterPro" id="IPR036629">
    <property type="entry name" value="YjbJ_sf"/>
</dbReference>
<protein>
    <submittedName>
        <fullName evidence="3">CsbD family protein</fullName>
    </submittedName>
</protein>
<dbReference type="Pfam" id="PF05532">
    <property type="entry name" value="CsbD"/>
    <property type="match status" value="1"/>
</dbReference>
<name>A0A6C0GE89_9BACT</name>
<dbReference type="EMBL" id="CP048222">
    <property type="protein sequence ID" value="QHT66295.1"/>
    <property type="molecule type" value="Genomic_DNA"/>
</dbReference>
<dbReference type="InterPro" id="IPR008462">
    <property type="entry name" value="CsbD"/>
</dbReference>
<dbReference type="SUPFAM" id="SSF69047">
    <property type="entry name" value="Hypothetical protein YjbJ"/>
    <property type="match status" value="1"/>
</dbReference>
<evidence type="ECO:0000313" key="4">
    <source>
        <dbReference type="Proteomes" id="UP000480178"/>
    </source>
</evidence>
<accession>A0A6C0GE89</accession>
<keyword evidence="4" id="KW-1185">Reference proteome</keyword>
<dbReference type="AlphaFoldDB" id="A0A6C0GE89"/>
<gene>
    <name evidence="3" type="ORF">GXP67_06295</name>
</gene>
<proteinExistence type="inferred from homology"/>
<dbReference type="RefSeq" id="WP_162442358.1">
    <property type="nucleotide sequence ID" value="NZ_CP048222.1"/>
</dbReference>